<dbReference type="CDD" id="cd04842">
    <property type="entry name" value="Peptidases_S8_Kp43_protease"/>
    <property type="match status" value="1"/>
</dbReference>
<feature type="non-terminal residue" evidence="9">
    <location>
        <position position="1094"/>
    </location>
</feature>
<dbReference type="GO" id="GO:0004252">
    <property type="term" value="F:serine-type endopeptidase activity"/>
    <property type="evidence" value="ECO:0007669"/>
    <property type="project" value="UniProtKB-UniRule"/>
</dbReference>
<dbReference type="RefSeq" id="XP_013900529.1">
    <property type="nucleotide sequence ID" value="XM_014045075.1"/>
</dbReference>
<dbReference type="InterPro" id="IPR023828">
    <property type="entry name" value="Peptidase_S8_Ser-AS"/>
</dbReference>
<evidence type="ECO:0000313" key="9">
    <source>
        <dbReference type="EMBL" id="KIZ01510.1"/>
    </source>
</evidence>
<feature type="active site" description="Charge relay system" evidence="5 6">
    <location>
        <position position="599"/>
    </location>
</feature>
<dbReference type="Gene3D" id="2.60.120.380">
    <property type="match status" value="1"/>
</dbReference>
<dbReference type="PROSITE" id="PS51892">
    <property type="entry name" value="SUBTILASE"/>
    <property type="match status" value="1"/>
</dbReference>
<organism evidence="9 10">
    <name type="scientific">Monoraphidium neglectum</name>
    <dbReference type="NCBI Taxonomy" id="145388"/>
    <lineage>
        <taxon>Eukaryota</taxon>
        <taxon>Viridiplantae</taxon>
        <taxon>Chlorophyta</taxon>
        <taxon>core chlorophytes</taxon>
        <taxon>Chlorophyceae</taxon>
        <taxon>CS clade</taxon>
        <taxon>Sphaeropleales</taxon>
        <taxon>Selenastraceae</taxon>
        <taxon>Monoraphidium</taxon>
    </lineage>
</organism>
<dbReference type="Pfam" id="PF00082">
    <property type="entry name" value="Peptidase_S8"/>
    <property type="match status" value="1"/>
</dbReference>
<evidence type="ECO:0000256" key="3">
    <source>
        <dbReference type="ARBA" id="ARBA00022801"/>
    </source>
</evidence>
<evidence type="ECO:0000259" key="8">
    <source>
        <dbReference type="Pfam" id="PF02225"/>
    </source>
</evidence>
<keyword evidence="3 6" id="KW-0378">Hydrolase</keyword>
<dbReference type="GeneID" id="25739329"/>
<keyword evidence="10" id="KW-1185">Reference proteome</keyword>
<evidence type="ECO:0000256" key="1">
    <source>
        <dbReference type="ARBA" id="ARBA00011073"/>
    </source>
</evidence>
<name>A0A0D2MED7_9CHLO</name>
<protein>
    <submittedName>
        <fullName evidence="9">Prestalk-specific protein tagB</fullName>
    </submittedName>
</protein>
<dbReference type="Gene3D" id="3.50.30.30">
    <property type="match status" value="1"/>
</dbReference>
<feature type="active site" description="Charge relay system" evidence="5 6">
    <location>
        <position position="217"/>
    </location>
</feature>
<keyword evidence="2 6" id="KW-0645">Protease</keyword>
<dbReference type="OrthoDB" id="536624at2759"/>
<dbReference type="PROSITE" id="PS00138">
    <property type="entry name" value="SUBTILASE_SER"/>
    <property type="match status" value="1"/>
</dbReference>
<proteinExistence type="inferred from homology"/>
<feature type="domain" description="Peptidase S8/S53" evidence="7">
    <location>
        <begin position="208"/>
        <end position="647"/>
    </location>
</feature>
<evidence type="ECO:0000256" key="4">
    <source>
        <dbReference type="ARBA" id="ARBA00022825"/>
    </source>
</evidence>
<dbReference type="SUPFAM" id="SSF52743">
    <property type="entry name" value="Subtilisin-like"/>
    <property type="match status" value="1"/>
</dbReference>
<dbReference type="GO" id="GO:0006508">
    <property type="term" value="P:proteolysis"/>
    <property type="evidence" value="ECO:0007669"/>
    <property type="project" value="UniProtKB-KW"/>
</dbReference>
<evidence type="ECO:0000259" key="7">
    <source>
        <dbReference type="Pfam" id="PF00082"/>
    </source>
</evidence>
<dbReference type="SUPFAM" id="SSF52025">
    <property type="entry name" value="PA domain"/>
    <property type="match status" value="1"/>
</dbReference>
<keyword evidence="4 6" id="KW-0720">Serine protease</keyword>
<evidence type="ECO:0000256" key="2">
    <source>
        <dbReference type="ARBA" id="ARBA00022670"/>
    </source>
</evidence>
<dbReference type="InterPro" id="IPR000209">
    <property type="entry name" value="Peptidase_S8/S53_dom"/>
</dbReference>
<sequence length="1094" mass="112521">MLSQLEEHRGLVAGFVPDNSWHVLLPADAADAARARLKAGASRLVPIAAQDKVSPEWAAVQQLVGDDSARAALLGGAAVSALLRKRGVNVTHHIGALSVEADEGRQPRVHVRVWFPRPTHADAQRLGFAHTGDLSPGAELAAEYAHTLRKWLSRQPSVHWLTPKMAPAWRNLAASAVAQGSPAAARLQRFQEAVDPGMHPLWAAGLKGQGQVVGVGDSGVDMDSCFFFDPKVPFAPNIKTNAAGGAMFRSDEHRKVALYYGTANTDTVDAVGHGTHTAGTIAGSRYDADGKLDYATGMAPEARLAIRDLSSGKQGYVTAPDDLDNGYFQPAYDAGARIHSDSWGSDVIVYDYSAATLDRWLYEHPEFVSVFAAGNYGAAEQYRTTVTSPATSKNAIAVGATLAAGLGLSGERTSAQVHSLSINVVVSGKDAQTLTYRAVQAAFGGPVPRGRALPLAAAAPDAACSALVAAPPGSLLLVRRGGCTFAAKLENAAAAGAVGVLLTNDQQEGYFQMEAQEDAGGLAKLLSSPATTMAATFGEPPRGLPAYEHLASFSSYGPTADGRIKPDVVAPGTLLSAASDGQLSGSVDACATRRSQGTSMAAPVVTGSVTLVRQYFVDGFYPSGAKEAADAYTPSGPLVKAALLGGASNMLGNTESGLPLEPAPSFKQGFGRVNLTRSLPMRDSGWRMQVVDMAELSQGSSHKYCVTASGGPLSVTLAWYDYPGSPASGGAVLVNNLDLAEVKAAGLGGTVLRGNGFVDDVNTVERVAHDDFPAGNIQITVAAKRVPATLGAQKYALVVQGSFSGVLASAKNPAAAGKAAAAAGAGAGGECVVAVPAIDRGAAPGRLSKERAVSIPFAARSGAAPGGGFQCKLSATTPAPAAAAALAHGWRPCVSPATYTLVDGQYTFQVKVTGEDAYDSLTFAIDSTPPVAAFKSTLPTVPPGQPKLATPLANATFTFSAEDASPVAFECQVAFAGAPGGPAAPPALRATYGAEEKPYRRLAQAQAAAGDAPPLGAWAPCVSPVTLWGVSYGDWAVSVRATDAAGNAAPTATAAWETRYTENQEYARVQDGSFGRTNSKALSFQVVSFTGGPG</sequence>
<evidence type="ECO:0000256" key="6">
    <source>
        <dbReference type="PROSITE-ProRule" id="PRU01240"/>
    </source>
</evidence>
<dbReference type="InterPro" id="IPR008979">
    <property type="entry name" value="Galactose-bd-like_sf"/>
</dbReference>
<evidence type="ECO:0000256" key="5">
    <source>
        <dbReference type="PIRSR" id="PIRSR615500-1"/>
    </source>
</evidence>
<dbReference type="KEGG" id="mng:MNEG_6453"/>
<dbReference type="InterPro" id="IPR015500">
    <property type="entry name" value="Peptidase_S8_subtilisin-rel"/>
</dbReference>
<accession>A0A0D2MED7</accession>
<dbReference type="InterPro" id="IPR046450">
    <property type="entry name" value="PA_dom_sf"/>
</dbReference>
<feature type="domain" description="PA" evidence="8">
    <location>
        <begin position="454"/>
        <end position="516"/>
    </location>
</feature>
<feature type="active site" description="Charge relay system" evidence="5 6">
    <location>
        <position position="273"/>
    </location>
</feature>
<dbReference type="Pfam" id="PF02225">
    <property type="entry name" value="PA"/>
    <property type="match status" value="1"/>
</dbReference>
<dbReference type="InterPro" id="IPR036852">
    <property type="entry name" value="Peptidase_S8/S53_dom_sf"/>
</dbReference>
<evidence type="ECO:0000313" key="10">
    <source>
        <dbReference type="Proteomes" id="UP000054498"/>
    </source>
</evidence>
<comment type="similarity">
    <text evidence="1 6">Belongs to the peptidase S8 family.</text>
</comment>
<dbReference type="EMBL" id="KK101266">
    <property type="protein sequence ID" value="KIZ01510.1"/>
    <property type="molecule type" value="Genomic_DNA"/>
</dbReference>
<dbReference type="Proteomes" id="UP000054498">
    <property type="component" value="Unassembled WGS sequence"/>
</dbReference>
<dbReference type="AlphaFoldDB" id="A0A0D2MED7"/>
<dbReference type="PANTHER" id="PTHR43399:SF4">
    <property type="entry name" value="CELL WALL-ASSOCIATED PROTEASE"/>
    <property type="match status" value="1"/>
</dbReference>
<dbReference type="SUPFAM" id="SSF49785">
    <property type="entry name" value="Galactose-binding domain-like"/>
    <property type="match status" value="1"/>
</dbReference>
<dbReference type="InterPro" id="IPR003137">
    <property type="entry name" value="PA_domain"/>
</dbReference>
<reference evidence="9 10" key="1">
    <citation type="journal article" date="2013" name="BMC Genomics">
        <title>Reconstruction of the lipid metabolism for the microalga Monoraphidium neglectum from its genome sequence reveals characteristics suitable for biofuel production.</title>
        <authorList>
            <person name="Bogen C."/>
            <person name="Al-Dilaimi A."/>
            <person name="Albersmeier A."/>
            <person name="Wichmann J."/>
            <person name="Grundmann M."/>
            <person name="Rupp O."/>
            <person name="Lauersen K.J."/>
            <person name="Blifernez-Klassen O."/>
            <person name="Kalinowski J."/>
            <person name="Goesmann A."/>
            <person name="Mussgnug J.H."/>
            <person name="Kruse O."/>
        </authorList>
    </citation>
    <scope>NUCLEOTIDE SEQUENCE [LARGE SCALE GENOMIC DNA]</scope>
    <source>
        <strain evidence="9 10">SAG 48.87</strain>
    </source>
</reference>
<dbReference type="Gene3D" id="3.40.50.200">
    <property type="entry name" value="Peptidase S8/S53 domain"/>
    <property type="match status" value="1"/>
</dbReference>
<gene>
    <name evidence="9" type="ORF">MNEG_6453</name>
</gene>
<dbReference type="PRINTS" id="PR00723">
    <property type="entry name" value="SUBTILISIN"/>
</dbReference>
<dbReference type="InterPro" id="IPR051048">
    <property type="entry name" value="Peptidase_S8/S53_subtilisin"/>
</dbReference>
<dbReference type="PANTHER" id="PTHR43399">
    <property type="entry name" value="SUBTILISIN-RELATED"/>
    <property type="match status" value="1"/>
</dbReference>
<dbReference type="InterPro" id="IPR034058">
    <property type="entry name" value="TagA/B/C/D_pept_dom"/>
</dbReference>